<accession>A0A397VII3</accession>
<dbReference type="AlphaFoldDB" id="A0A397VII3"/>
<dbReference type="Proteomes" id="UP000266673">
    <property type="component" value="Unassembled WGS sequence"/>
</dbReference>
<proteinExistence type="predicted"/>
<keyword evidence="3" id="KW-1185">Reference proteome</keyword>
<evidence type="ECO:0000256" key="1">
    <source>
        <dbReference type="SAM" id="MobiDB-lite"/>
    </source>
</evidence>
<name>A0A397VII3_9GLOM</name>
<evidence type="ECO:0000313" key="2">
    <source>
        <dbReference type="EMBL" id="RIB22285.1"/>
    </source>
</evidence>
<feature type="region of interest" description="Disordered" evidence="1">
    <location>
        <begin position="1"/>
        <end position="28"/>
    </location>
</feature>
<gene>
    <name evidence="2" type="ORF">C2G38_2174315</name>
</gene>
<feature type="compositionally biased region" description="Basic and acidic residues" evidence="1">
    <location>
        <begin position="1"/>
        <end position="11"/>
    </location>
</feature>
<evidence type="ECO:0000313" key="3">
    <source>
        <dbReference type="Proteomes" id="UP000266673"/>
    </source>
</evidence>
<dbReference type="EMBL" id="QKWP01000316">
    <property type="protein sequence ID" value="RIB22285.1"/>
    <property type="molecule type" value="Genomic_DNA"/>
</dbReference>
<reference evidence="2 3" key="1">
    <citation type="submission" date="2018-06" db="EMBL/GenBank/DDBJ databases">
        <title>Comparative genomics reveals the genomic features of Rhizophagus irregularis, R. cerebriforme, R. diaphanum and Gigaspora rosea, and their symbiotic lifestyle signature.</title>
        <authorList>
            <person name="Morin E."/>
            <person name="San Clemente H."/>
            <person name="Chen E.C.H."/>
            <person name="De La Providencia I."/>
            <person name="Hainaut M."/>
            <person name="Kuo A."/>
            <person name="Kohler A."/>
            <person name="Murat C."/>
            <person name="Tang N."/>
            <person name="Roy S."/>
            <person name="Loubradou J."/>
            <person name="Henrissat B."/>
            <person name="Grigoriev I.V."/>
            <person name="Corradi N."/>
            <person name="Roux C."/>
            <person name="Martin F.M."/>
        </authorList>
    </citation>
    <scope>NUCLEOTIDE SEQUENCE [LARGE SCALE GENOMIC DNA]</scope>
    <source>
        <strain evidence="2 3">DAOM 194757</strain>
    </source>
</reference>
<protein>
    <submittedName>
        <fullName evidence="2">Uncharacterized protein</fullName>
    </submittedName>
</protein>
<comment type="caution">
    <text evidence="2">The sequence shown here is derived from an EMBL/GenBank/DDBJ whole genome shotgun (WGS) entry which is preliminary data.</text>
</comment>
<sequence length="79" mass="8893">MAIETLNKESQNEESSNDVQENIAPFDVSTVQNPIANKHIKSSLEMKNMQSNTKKEKGTHLCSRCKQPNHYAKTCSVDL</sequence>
<organism evidence="2 3">
    <name type="scientific">Gigaspora rosea</name>
    <dbReference type="NCBI Taxonomy" id="44941"/>
    <lineage>
        <taxon>Eukaryota</taxon>
        <taxon>Fungi</taxon>
        <taxon>Fungi incertae sedis</taxon>
        <taxon>Mucoromycota</taxon>
        <taxon>Glomeromycotina</taxon>
        <taxon>Glomeromycetes</taxon>
        <taxon>Diversisporales</taxon>
        <taxon>Gigasporaceae</taxon>
        <taxon>Gigaspora</taxon>
    </lineage>
</organism>